<dbReference type="InterPro" id="IPR035992">
    <property type="entry name" value="Ricin_B-like_lectins"/>
</dbReference>
<dbReference type="InterPro" id="IPR000772">
    <property type="entry name" value="Ricin_B_lectin"/>
</dbReference>
<dbReference type="SUPFAM" id="SSF53448">
    <property type="entry name" value="Nucleotide-diphospho-sugar transferases"/>
    <property type="match status" value="1"/>
</dbReference>
<dbReference type="CDD" id="cd02510">
    <property type="entry name" value="pp-GalNAc-T"/>
    <property type="match status" value="1"/>
</dbReference>
<dbReference type="InterPro" id="IPR001173">
    <property type="entry name" value="Glyco_trans_2-like"/>
</dbReference>
<comment type="pathway">
    <text evidence="3 17">Protein modification; protein glycosylation.</text>
</comment>
<comment type="subcellular location">
    <subcellularLocation>
        <location evidence="2 17">Golgi apparatus membrane</location>
        <topology evidence="2 17">Single-pass type II membrane protein</topology>
    </subcellularLocation>
</comment>
<dbReference type="Gene3D" id="2.80.10.50">
    <property type="match status" value="1"/>
</dbReference>
<comment type="cofactor">
    <cofactor evidence="1 17">
        <name>Mn(2+)</name>
        <dbReference type="ChEBI" id="CHEBI:29035"/>
    </cofactor>
</comment>
<evidence type="ECO:0000259" key="18">
    <source>
        <dbReference type="SMART" id="SM00458"/>
    </source>
</evidence>
<evidence type="ECO:0000256" key="3">
    <source>
        <dbReference type="ARBA" id="ARBA00004922"/>
    </source>
</evidence>
<dbReference type="PROSITE" id="PS50231">
    <property type="entry name" value="RICIN_B_LECTIN"/>
    <property type="match status" value="1"/>
</dbReference>
<feature type="domain" description="Ricin B lectin" evidence="18">
    <location>
        <begin position="446"/>
        <end position="572"/>
    </location>
</feature>
<dbReference type="AlphaFoldDB" id="T2MB12"/>
<evidence type="ECO:0000256" key="16">
    <source>
        <dbReference type="ARBA" id="ARBA00023211"/>
    </source>
</evidence>
<organism evidence="19">
    <name type="scientific">Hydra vulgaris</name>
    <name type="common">Hydra</name>
    <name type="synonym">Hydra attenuata</name>
    <dbReference type="NCBI Taxonomy" id="6087"/>
    <lineage>
        <taxon>Eukaryota</taxon>
        <taxon>Metazoa</taxon>
        <taxon>Cnidaria</taxon>
        <taxon>Hydrozoa</taxon>
        <taxon>Hydroidolina</taxon>
        <taxon>Anthoathecata</taxon>
        <taxon>Aplanulata</taxon>
        <taxon>Hydridae</taxon>
        <taxon>Hydra</taxon>
    </lineage>
</organism>
<evidence type="ECO:0000256" key="10">
    <source>
        <dbReference type="ARBA" id="ARBA00022968"/>
    </source>
</evidence>
<evidence type="ECO:0000256" key="17">
    <source>
        <dbReference type="RuleBase" id="RU361242"/>
    </source>
</evidence>
<dbReference type="PANTHER" id="PTHR11675:SF68">
    <property type="entry name" value="N-ACETYLGALACTOSAMINYLTRANSFERASE 7"/>
    <property type="match status" value="1"/>
</dbReference>
<dbReference type="CDD" id="cd23433">
    <property type="entry name" value="beta-trefoil_Ricin_GALNT1-like"/>
    <property type="match status" value="1"/>
</dbReference>
<feature type="transmembrane region" description="Helical" evidence="17">
    <location>
        <begin position="12"/>
        <end position="30"/>
    </location>
</feature>
<evidence type="ECO:0000256" key="6">
    <source>
        <dbReference type="ARBA" id="ARBA00022679"/>
    </source>
</evidence>
<evidence type="ECO:0000256" key="12">
    <source>
        <dbReference type="ARBA" id="ARBA00023034"/>
    </source>
</evidence>
<dbReference type="Pfam" id="PF00652">
    <property type="entry name" value="Ricin_B_lectin"/>
    <property type="match status" value="1"/>
</dbReference>
<dbReference type="PANTHER" id="PTHR11675">
    <property type="entry name" value="N-ACETYLGALACTOSAMINYLTRANSFERASE"/>
    <property type="match status" value="1"/>
</dbReference>
<keyword evidence="5 17" id="KW-0328">Glycosyltransferase</keyword>
<reference evidence="19" key="1">
    <citation type="journal article" date="2013" name="Genome Biol. Evol.">
        <title>Punctuated emergences of genetic and phenotypic innovations in eumetazoan, bilaterian, euteleostome, and hominidae ancestors.</title>
        <authorList>
            <person name="Wenger Y."/>
            <person name="Galliot B."/>
        </authorList>
    </citation>
    <scope>NUCLEOTIDE SEQUENCE</scope>
    <source>
        <tissue evidence="19">Whole animals</tissue>
    </source>
</reference>
<accession>T2MB12</accession>
<evidence type="ECO:0000256" key="1">
    <source>
        <dbReference type="ARBA" id="ARBA00001936"/>
    </source>
</evidence>
<evidence type="ECO:0000313" key="19">
    <source>
        <dbReference type="EMBL" id="CDG69112.1"/>
    </source>
</evidence>
<dbReference type="Gene3D" id="3.90.550.10">
    <property type="entry name" value="Spore Coat Polysaccharide Biosynthesis Protein SpsA, Chain A"/>
    <property type="match status" value="1"/>
</dbReference>
<evidence type="ECO:0000256" key="9">
    <source>
        <dbReference type="ARBA" id="ARBA00022734"/>
    </source>
</evidence>
<dbReference type="GO" id="GO:0046872">
    <property type="term" value="F:metal ion binding"/>
    <property type="evidence" value="ECO:0007669"/>
    <property type="project" value="UniProtKB-KW"/>
</dbReference>
<dbReference type="GO" id="GO:0000139">
    <property type="term" value="C:Golgi membrane"/>
    <property type="evidence" value="ECO:0007669"/>
    <property type="project" value="UniProtKB-SubCell"/>
</dbReference>
<dbReference type="InterPro" id="IPR029044">
    <property type="entry name" value="Nucleotide-diphossugar_trans"/>
</dbReference>
<dbReference type="UniPathway" id="UPA00378"/>
<dbReference type="GO" id="GO:0004653">
    <property type="term" value="F:polypeptide N-acetylgalactosaminyltransferase activity"/>
    <property type="evidence" value="ECO:0007669"/>
    <property type="project" value="TreeGrafter"/>
</dbReference>
<evidence type="ECO:0000256" key="15">
    <source>
        <dbReference type="ARBA" id="ARBA00023180"/>
    </source>
</evidence>
<evidence type="ECO:0000256" key="4">
    <source>
        <dbReference type="ARBA" id="ARBA00005680"/>
    </source>
</evidence>
<gene>
    <name evidence="19" type="primary">GALNT10</name>
</gene>
<name>T2MB12_HYDVU</name>
<keyword evidence="13 17" id="KW-0472">Membrane</keyword>
<dbReference type="SMART" id="SM00458">
    <property type="entry name" value="RICIN"/>
    <property type="match status" value="1"/>
</dbReference>
<dbReference type="OrthoDB" id="6119243at2759"/>
<protein>
    <recommendedName>
        <fullName evidence="17">Polypeptide N-acetylgalactosaminyltransferase</fullName>
        <ecNumber evidence="17">2.4.1.-</ecNumber>
    </recommendedName>
    <alternativeName>
        <fullName evidence="17">Protein-UDP acetylgalactosaminyltransferase</fullName>
    </alternativeName>
</protein>
<evidence type="ECO:0000256" key="14">
    <source>
        <dbReference type="ARBA" id="ARBA00023157"/>
    </source>
</evidence>
<keyword evidence="14 17" id="KW-1015">Disulfide bond</keyword>
<evidence type="ECO:0000256" key="2">
    <source>
        <dbReference type="ARBA" id="ARBA00004323"/>
    </source>
</evidence>
<proteinExistence type="evidence at transcript level"/>
<comment type="similarity">
    <text evidence="4 17">Belongs to the glycosyltransferase 2 family. GalNAc-T subfamily.</text>
</comment>
<dbReference type="Pfam" id="PF00535">
    <property type="entry name" value="Glycos_transf_2"/>
    <property type="match status" value="1"/>
</dbReference>
<keyword evidence="12 17" id="KW-0333">Golgi apparatus</keyword>
<keyword evidence="8" id="KW-0479">Metal-binding</keyword>
<keyword evidence="10" id="KW-0735">Signal-anchor</keyword>
<keyword evidence="11 17" id="KW-1133">Transmembrane helix</keyword>
<evidence type="ECO:0000256" key="13">
    <source>
        <dbReference type="ARBA" id="ARBA00023136"/>
    </source>
</evidence>
<dbReference type="GO" id="GO:0006493">
    <property type="term" value="P:protein O-linked glycosylation"/>
    <property type="evidence" value="ECO:0007669"/>
    <property type="project" value="TreeGrafter"/>
</dbReference>
<keyword evidence="16 17" id="KW-0464">Manganese</keyword>
<evidence type="ECO:0000256" key="8">
    <source>
        <dbReference type="ARBA" id="ARBA00022723"/>
    </source>
</evidence>
<sequence>MSKALQWKLKPVLLSIVFSFICIYIILKFSTREEKQNQLPIIGYDSENLFSEVYNYQHVKNELVVWDEPTGISNQSSPGEQGIAVVTSPEDYGKRNQAYTLYGFNQFTSDKISFNRSLPDPRPQECKITKYQSRLPTVSVVIIFHNEGWSTLLRTVHSVLNRSPSKLLHEIILCDDYSQKEHLKKQLEDYIIPYPKIKLVRTSEREGLIRARVHGANHANGDIIIFLDSHCEANVGWLPPLVSEIEKNYRCVTCPTVDFIDHDSFYYRGVDPYIRGTFNWRFDYKERGITEHQKAARKSVTEGVRSPVMAGGLFAISKKFWEELGKYDPGMYVWGGEQYEISFKLWMCGGEMLNMPCSRVGHVYRRNVPYTYNKPFASLINFKRVAEVWMDEFKEFLYRGNPMVRSQNAGNISERIKVRERNKCKSFKWYLLNVANDTVRTRYEPDRASGEIENTHTKLCLDTYGANAGRKIKLSKCGQRNSNQIFRWTYIYELHQYPEECLDARYADMDNVYIEKCHEMGGNQKFLYDKDTNQIKHSGTGLCLSVPNEDSPTHPVIEACDLKSVRQLWKIQLSKDSTIPEWAKIAEDLPLRPIPP</sequence>
<keyword evidence="7 17" id="KW-0812">Transmembrane</keyword>
<evidence type="ECO:0000256" key="5">
    <source>
        <dbReference type="ARBA" id="ARBA00022676"/>
    </source>
</evidence>
<dbReference type="SUPFAM" id="SSF50370">
    <property type="entry name" value="Ricin B-like lectins"/>
    <property type="match status" value="1"/>
</dbReference>
<dbReference type="InterPro" id="IPR045885">
    <property type="entry name" value="GalNAc-T"/>
</dbReference>
<dbReference type="OMA" id="WRFDYKE"/>
<keyword evidence="6 17" id="KW-0808">Transferase</keyword>
<dbReference type="GO" id="GO:0030246">
    <property type="term" value="F:carbohydrate binding"/>
    <property type="evidence" value="ECO:0007669"/>
    <property type="project" value="UniProtKB-KW"/>
</dbReference>
<dbReference type="EC" id="2.4.1.-" evidence="17"/>
<evidence type="ECO:0000256" key="11">
    <source>
        <dbReference type="ARBA" id="ARBA00022989"/>
    </source>
</evidence>
<keyword evidence="15" id="KW-0325">Glycoprotein</keyword>
<dbReference type="EMBL" id="HAAD01002880">
    <property type="protein sequence ID" value="CDG69112.1"/>
    <property type="molecule type" value="mRNA"/>
</dbReference>
<keyword evidence="9 17" id="KW-0430">Lectin</keyword>
<dbReference type="FunFam" id="3.90.550.10:FF:000053">
    <property type="entry name" value="Polypeptide N-acetylgalactosaminyltransferase"/>
    <property type="match status" value="1"/>
</dbReference>
<evidence type="ECO:0000256" key="7">
    <source>
        <dbReference type="ARBA" id="ARBA00022692"/>
    </source>
</evidence>